<dbReference type="AlphaFoldDB" id="B1I6M2"/>
<keyword evidence="1" id="KW-0812">Transmembrane</keyword>
<evidence type="ECO:0000256" key="1">
    <source>
        <dbReference type="SAM" id="Phobius"/>
    </source>
</evidence>
<dbReference type="Proteomes" id="UP000008544">
    <property type="component" value="Chromosome"/>
</dbReference>
<protein>
    <recommendedName>
        <fullName evidence="4">ATP synthase protein I</fullName>
    </recommendedName>
</protein>
<evidence type="ECO:0000313" key="3">
    <source>
        <dbReference type="Proteomes" id="UP000008544"/>
    </source>
</evidence>
<dbReference type="Pfam" id="PF09527">
    <property type="entry name" value="ATPase_gene1"/>
    <property type="match status" value="1"/>
</dbReference>
<organism evidence="2 3">
    <name type="scientific">Desulforudis audaxviator (strain MP104C)</name>
    <dbReference type="NCBI Taxonomy" id="477974"/>
    <lineage>
        <taxon>Bacteria</taxon>
        <taxon>Bacillati</taxon>
        <taxon>Bacillota</taxon>
        <taxon>Clostridia</taxon>
        <taxon>Thermoanaerobacterales</taxon>
        <taxon>Candidatus Desulforudaceae</taxon>
        <taxon>Candidatus Desulforudis</taxon>
    </lineage>
</organism>
<reference evidence="2 3" key="2">
    <citation type="journal article" date="2008" name="Science">
        <title>Environmental genomics reveals a single-species ecosystem deep within Earth.</title>
        <authorList>
            <person name="Chivian D."/>
            <person name="Brodie E.L."/>
            <person name="Alm E.J."/>
            <person name="Culley D.E."/>
            <person name="Dehal P.S."/>
            <person name="Desantis T.Z."/>
            <person name="Gihring T.M."/>
            <person name="Lapidus A."/>
            <person name="Lin L.H."/>
            <person name="Lowry S.R."/>
            <person name="Moser D.P."/>
            <person name="Richardson P.M."/>
            <person name="Southam G."/>
            <person name="Wanger G."/>
            <person name="Pratt L.M."/>
            <person name="Andersen G.L."/>
            <person name="Hazen T.C."/>
            <person name="Brockman F.J."/>
            <person name="Arkin A.P."/>
            <person name="Onstott T.C."/>
        </authorList>
    </citation>
    <scope>NUCLEOTIDE SEQUENCE [LARGE SCALE GENOMIC DNA]</scope>
    <source>
        <strain evidence="2 3">MP104C</strain>
    </source>
</reference>
<dbReference type="EMBL" id="CP000860">
    <property type="protein sequence ID" value="ACA60632.1"/>
    <property type="molecule type" value="Genomic_DNA"/>
</dbReference>
<keyword evidence="1" id="KW-1133">Transmembrane helix</keyword>
<keyword evidence="1" id="KW-0472">Membrane</keyword>
<reference evidence="3" key="1">
    <citation type="submission" date="2007-10" db="EMBL/GenBank/DDBJ databases">
        <title>Complete sequence of chromosome of Desulforudis audaxviator MP104C.</title>
        <authorList>
            <person name="Copeland A."/>
            <person name="Lucas S."/>
            <person name="Lapidus A."/>
            <person name="Barry K."/>
            <person name="Glavina del Rio T."/>
            <person name="Dalin E."/>
            <person name="Tice H."/>
            <person name="Bruce D."/>
            <person name="Pitluck S."/>
            <person name="Lowry S.R."/>
            <person name="Larimer F."/>
            <person name="Land M.L."/>
            <person name="Hauser L."/>
            <person name="Kyrpides N."/>
            <person name="Ivanova N.N."/>
            <person name="Richardson P."/>
        </authorList>
    </citation>
    <scope>NUCLEOTIDE SEQUENCE [LARGE SCALE GENOMIC DNA]</scope>
    <source>
        <strain evidence="3">MP104C</strain>
    </source>
</reference>
<evidence type="ECO:0008006" key="4">
    <source>
        <dbReference type="Google" id="ProtNLM"/>
    </source>
</evidence>
<dbReference type="STRING" id="477974.Daud_2145"/>
<dbReference type="InterPro" id="IPR032820">
    <property type="entry name" value="ATPase_put"/>
</dbReference>
<name>B1I6M2_DESAP</name>
<evidence type="ECO:0000313" key="2">
    <source>
        <dbReference type="EMBL" id="ACA60632.1"/>
    </source>
</evidence>
<feature type="transmembrane region" description="Helical" evidence="1">
    <location>
        <begin position="28"/>
        <end position="50"/>
    </location>
</feature>
<gene>
    <name evidence="2" type="ordered locus">Daud_2145</name>
</gene>
<feature type="transmembrane region" description="Helical" evidence="1">
    <location>
        <begin position="62"/>
        <end position="80"/>
    </location>
</feature>
<proteinExistence type="predicted"/>
<dbReference type="KEGG" id="dau:Daud_2145"/>
<dbReference type="eggNOG" id="COG5336">
    <property type="taxonomic scope" value="Bacteria"/>
</dbReference>
<sequence>MVLGMGLALTREAYHVQDKGGFAKGMRAFALGSTIAVQFAVSLVLGILGGRYLDELWGTGPWLLLLGLLLGLAAGTMGIYRTVSRFIPNKEPGGKNDRP</sequence>
<accession>B1I6M2</accession>
<dbReference type="HOGENOM" id="CLU_2315686_0_0_9"/>
<keyword evidence="3" id="KW-1185">Reference proteome</keyword>